<keyword evidence="2" id="KW-1185">Reference proteome</keyword>
<gene>
    <name evidence="1" type="ORF">EDD18DRAFT_1186360</name>
</gene>
<comment type="caution">
    <text evidence="1">The sequence shown here is derived from an EMBL/GenBank/DDBJ whole genome shotgun (WGS) entry which is preliminary data.</text>
</comment>
<evidence type="ECO:0000313" key="2">
    <source>
        <dbReference type="Proteomes" id="UP001175228"/>
    </source>
</evidence>
<proteinExistence type="predicted"/>
<name>A0AA39PY70_9AGAR</name>
<dbReference type="EMBL" id="JAUEPU010000033">
    <property type="protein sequence ID" value="KAK0491809.1"/>
    <property type="molecule type" value="Genomic_DNA"/>
</dbReference>
<sequence length="134" mass="15284">MRTGDWKVDRRHPPFTQGSPELYCKLHINPDSPGLDSRYTPSYLKLLKDAHTEELYPYKGLLQEVRDQPRQNVEVEPSFGKYLIERQTELELDDNETACLTGSMFGARSGTPSDPSCIESAAERKSHIASSRIW</sequence>
<accession>A0AA39PY70</accession>
<dbReference type="AlphaFoldDB" id="A0AA39PY70"/>
<dbReference type="Proteomes" id="UP001175228">
    <property type="component" value="Unassembled WGS sequence"/>
</dbReference>
<reference evidence="1" key="1">
    <citation type="submission" date="2023-06" db="EMBL/GenBank/DDBJ databases">
        <authorList>
            <consortium name="Lawrence Berkeley National Laboratory"/>
            <person name="Ahrendt S."/>
            <person name="Sahu N."/>
            <person name="Indic B."/>
            <person name="Wong-Bajracharya J."/>
            <person name="Merenyi Z."/>
            <person name="Ke H.-M."/>
            <person name="Monk M."/>
            <person name="Kocsube S."/>
            <person name="Drula E."/>
            <person name="Lipzen A."/>
            <person name="Balint B."/>
            <person name="Henrissat B."/>
            <person name="Andreopoulos B."/>
            <person name="Martin F.M."/>
            <person name="Harder C.B."/>
            <person name="Rigling D."/>
            <person name="Ford K.L."/>
            <person name="Foster G.D."/>
            <person name="Pangilinan J."/>
            <person name="Papanicolaou A."/>
            <person name="Barry K."/>
            <person name="LaButti K."/>
            <person name="Viragh M."/>
            <person name="Koriabine M."/>
            <person name="Yan M."/>
            <person name="Riley R."/>
            <person name="Champramary S."/>
            <person name="Plett K.L."/>
            <person name="Tsai I.J."/>
            <person name="Slot J."/>
            <person name="Sipos G."/>
            <person name="Plett J."/>
            <person name="Nagy L.G."/>
            <person name="Grigoriev I.V."/>
        </authorList>
    </citation>
    <scope>NUCLEOTIDE SEQUENCE</scope>
    <source>
        <strain evidence="1">HWK02</strain>
    </source>
</reference>
<evidence type="ECO:0000313" key="1">
    <source>
        <dbReference type="EMBL" id="KAK0491809.1"/>
    </source>
</evidence>
<organism evidence="1 2">
    <name type="scientific">Armillaria luteobubalina</name>
    <dbReference type="NCBI Taxonomy" id="153913"/>
    <lineage>
        <taxon>Eukaryota</taxon>
        <taxon>Fungi</taxon>
        <taxon>Dikarya</taxon>
        <taxon>Basidiomycota</taxon>
        <taxon>Agaricomycotina</taxon>
        <taxon>Agaricomycetes</taxon>
        <taxon>Agaricomycetidae</taxon>
        <taxon>Agaricales</taxon>
        <taxon>Marasmiineae</taxon>
        <taxon>Physalacriaceae</taxon>
        <taxon>Armillaria</taxon>
    </lineage>
</organism>
<protein>
    <submittedName>
        <fullName evidence="1">Uncharacterized protein</fullName>
    </submittedName>
</protein>